<reference evidence="1 2" key="1">
    <citation type="journal article" date="2022" name="Nat. Plants">
        <title>Genomes of leafy and leafless Platanthera orchids illuminate the evolution of mycoheterotrophy.</title>
        <authorList>
            <person name="Li M.H."/>
            <person name="Liu K.W."/>
            <person name="Li Z."/>
            <person name="Lu H.C."/>
            <person name="Ye Q.L."/>
            <person name="Zhang D."/>
            <person name="Wang J.Y."/>
            <person name="Li Y.F."/>
            <person name="Zhong Z.M."/>
            <person name="Liu X."/>
            <person name="Yu X."/>
            <person name="Liu D.K."/>
            <person name="Tu X.D."/>
            <person name="Liu B."/>
            <person name="Hao Y."/>
            <person name="Liao X.Y."/>
            <person name="Jiang Y.T."/>
            <person name="Sun W.H."/>
            <person name="Chen J."/>
            <person name="Chen Y.Q."/>
            <person name="Ai Y."/>
            <person name="Zhai J.W."/>
            <person name="Wu S.S."/>
            <person name="Zhou Z."/>
            <person name="Hsiao Y.Y."/>
            <person name="Wu W.L."/>
            <person name="Chen Y.Y."/>
            <person name="Lin Y.F."/>
            <person name="Hsu J.L."/>
            <person name="Li C.Y."/>
            <person name="Wang Z.W."/>
            <person name="Zhao X."/>
            <person name="Zhong W.Y."/>
            <person name="Ma X.K."/>
            <person name="Ma L."/>
            <person name="Huang J."/>
            <person name="Chen G.Z."/>
            <person name="Huang M.Z."/>
            <person name="Huang L."/>
            <person name="Peng D.H."/>
            <person name="Luo Y.B."/>
            <person name="Zou S.Q."/>
            <person name="Chen S.P."/>
            <person name="Lan S."/>
            <person name="Tsai W.C."/>
            <person name="Van de Peer Y."/>
            <person name="Liu Z.J."/>
        </authorList>
    </citation>
    <scope>NUCLEOTIDE SEQUENCE [LARGE SCALE GENOMIC DNA]</scope>
    <source>
        <strain evidence="1">Lor288</strain>
    </source>
</reference>
<comment type="caution">
    <text evidence="1">The sequence shown here is derived from an EMBL/GenBank/DDBJ whole genome shotgun (WGS) entry which is preliminary data.</text>
</comment>
<proteinExistence type="predicted"/>
<dbReference type="Proteomes" id="UP001412067">
    <property type="component" value="Unassembled WGS sequence"/>
</dbReference>
<keyword evidence="2" id="KW-1185">Reference proteome</keyword>
<gene>
    <name evidence="1" type="ORF">KSP40_PGU022365</name>
</gene>
<organism evidence="1 2">
    <name type="scientific">Platanthera guangdongensis</name>
    <dbReference type="NCBI Taxonomy" id="2320717"/>
    <lineage>
        <taxon>Eukaryota</taxon>
        <taxon>Viridiplantae</taxon>
        <taxon>Streptophyta</taxon>
        <taxon>Embryophyta</taxon>
        <taxon>Tracheophyta</taxon>
        <taxon>Spermatophyta</taxon>
        <taxon>Magnoliopsida</taxon>
        <taxon>Liliopsida</taxon>
        <taxon>Asparagales</taxon>
        <taxon>Orchidaceae</taxon>
        <taxon>Orchidoideae</taxon>
        <taxon>Orchideae</taxon>
        <taxon>Orchidinae</taxon>
        <taxon>Platanthera</taxon>
    </lineage>
</organism>
<evidence type="ECO:0000313" key="2">
    <source>
        <dbReference type="Proteomes" id="UP001412067"/>
    </source>
</evidence>
<protein>
    <submittedName>
        <fullName evidence="1">Uncharacterized protein</fullName>
    </submittedName>
</protein>
<sequence>MTAALRGGASFWSRARYRCQLTGSLNSISLPSQLISSRGVTSKLFVGGMLI</sequence>
<dbReference type="EMBL" id="JBBWWR010000002">
    <property type="protein sequence ID" value="KAK8970436.1"/>
    <property type="molecule type" value="Genomic_DNA"/>
</dbReference>
<name>A0ABR2N2M2_9ASPA</name>
<evidence type="ECO:0000313" key="1">
    <source>
        <dbReference type="EMBL" id="KAK8970436.1"/>
    </source>
</evidence>
<accession>A0ABR2N2M2</accession>